<organism evidence="1 2">
    <name type="scientific">Pantoea phytobeneficialis</name>
    <dbReference type="NCBI Taxonomy" id="2052056"/>
    <lineage>
        <taxon>Bacteria</taxon>
        <taxon>Pseudomonadati</taxon>
        <taxon>Pseudomonadota</taxon>
        <taxon>Gammaproteobacteria</taxon>
        <taxon>Enterobacterales</taxon>
        <taxon>Erwiniaceae</taxon>
        <taxon>Pantoea</taxon>
    </lineage>
</organism>
<accession>A0AAP9H563</accession>
<evidence type="ECO:0000313" key="2">
    <source>
        <dbReference type="Proteomes" id="UP000424872"/>
    </source>
</evidence>
<proteinExistence type="predicted"/>
<dbReference type="EMBL" id="CP024636">
    <property type="protein sequence ID" value="QGR06858.1"/>
    <property type="molecule type" value="Genomic_DNA"/>
</dbReference>
<sequence length="125" mass="13617">MIIRMIIILLRFDGGSTEEEHDIAHIASSIKLPASAGFFFLHILHCSGVGCDCSPRSHTQVCSRGFAPLPPCYSTKYFEKPVYNNVAALAAIAHPGHILRYAPGDSRPCRLATAQNISKSLFTTT</sequence>
<reference evidence="2" key="1">
    <citation type="submission" date="2017-11" db="EMBL/GenBank/DDBJ databases">
        <title>Genome sequence of Pantoea sp. MSR2.</title>
        <authorList>
            <person name="Nascimento F.X."/>
        </authorList>
    </citation>
    <scope>NUCLEOTIDE SEQUENCE [LARGE SCALE GENOMIC DNA]</scope>
    <source>
        <strain evidence="2">MSR2</strain>
    </source>
</reference>
<protein>
    <submittedName>
        <fullName evidence="1">Uncharacterized protein</fullName>
    </submittedName>
</protein>
<dbReference type="KEGG" id="ppho:CTZ24_10705"/>
<gene>
    <name evidence="1" type="ORF">CTZ24_10705</name>
</gene>
<name>A0AAP9H563_9GAMM</name>
<dbReference type="AlphaFoldDB" id="A0AAP9H563"/>
<dbReference type="Proteomes" id="UP000424872">
    <property type="component" value="Chromosome"/>
</dbReference>
<evidence type="ECO:0000313" key="1">
    <source>
        <dbReference type="EMBL" id="QGR06858.1"/>
    </source>
</evidence>